<evidence type="ECO:0000256" key="2">
    <source>
        <dbReference type="ARBA" id="ARBA00022448"/>
    </source>
</evidence>
<comment type="subcellular location">
    <subcellularLocation>
        <location evidence="1">Cell membrane</location>
        <topology evidence="1">Multi-pass membrane protein</topology>
    </subcellularLocation>
</comment>
<dbReference type="EMBL" id="JANFZH010000019">
    <property type="protein sequence ID" value="MCQ4840106.1"/>
    <property type="molecule type" value="Genomic_DNA"/>
</dbReference>
<feature type="transmembrane region" description="Helical" evidence="7">
    <location>
        <begin position="317"/>
        <end position="341"/>
    </location>
</feature>
<feature type="transmembrane region" description="Helical" evidence="7">
    <location>
        <begin position="353"/>
        <end position="376"/>
    </location>
</feature>
<evidence type="ECO:0000313" key="9">
    <source>
        <dbReference type="EMBL" id="MCQ4840106.1"/>
    </source>
</evidence>
<feature type="transmembrane region" description="Helical" evidence="7">
    <location>
        <begin position="172"/>
        <end position="194"/>
    </location>
</feature>
<evidence type="ECO:0000313" key="10">
    <source>
        <dbReference type="Proteomes" id="UP001524473"/>
    </source>
</evidence>
<dbReference type="GeneID" id="90533786"/>
<dbReference type="InterPro" id="IPR011701">
    <property type="entry name" value="MFS"/>
</dbReference>
<keyword evidence="6 7" id="KW-0472">Membrane</keyword>
<name>A0ABT1RZL7_9FIRM</name>
<evidence type="ECO:0000256" key="3">
    <source>
        <dbReference type="ARBA" id="ARBA00022475"/>
    </source>
</evidence>
<reference evidence="9 10" key="1">
    <citation type="submission" date="2022-06" db="EMBL/GenBank/DDBJ databases">
        <title>Isolation of gut microbiota from human fecal samples.</title>
        <authorList>
            <person name="Pamer E.G."/>
            <person name="Barat B."/>
            <person name="Waligurski E."/>
            <person name="Medina S."/>
            <person name="Paddock L."/>
            <person name="Mostad J."/>
        </authorList>
    </citation>
    <scope>NUCLEOTIDE SEQUENCE [LARGE SCALE GENOMIC DNA]</scope>
    <source>
        <strain evidence="9 10">DFI.9.73</strain>
    </source>
</reference>
<dbReference type="CDD" id="cd06173">
    <property type="entry name" value="MFS_MefA_like"/>
    <property type="match status" value="1"/>
</dbReference>
<evidence type="ECO:0000256" key="5">
    <source>
        <dbReference type="ARBA" id="ARBA00022989"/>
    </source>
</evidence>
<feature type="transmembrane region" description="Helical" evidence="7">
    <location>
        <begin position="14"/>
        <end position="35"/>
    </location>
</feature>
<feature type="transmembrane region" description="Helical" evidence="7">
    <location>
        <begin position="262"/>
        <end position="285"/>
    </location>
</feature>
<feature type="transmembrane region" description="Helical" evidence="7">
    <location>
        <begin position="47"/>
        <end position="67"/>
    </location>
</feature>
<sequence>MTQAQKKKLFGRDFTLMVAGQIISLFGNAALRFALSMAVLDLTGSAALFGVISAISMVPTVLFSPFGGILADRVSKKRIMAALDFTTAGLLLLYALAWGAKAPVLAIAVMLVALSVIQSFYQPSVQSSIPLLVGEEHLMAANGVTVQVNALSNLLGPILGGLFYGFFGIAPILYVSVICFFLSAVMECFLHIPFEKREKKGNMFQLVRSEFGEAGRFFLRQQRPLLKLLFLAAGLNLFLSSMLTVGLPFLVKLYLGLSNQHYGFVEAAMGVGSILGGLTAGLVAGKLPFTRAHLLLTASAVLTLPIGAAVLTAGAPYLSYGVILVSVTALMCCTTLFSVYAQTLIQKLTPEGLLGKVSSAVTVICMCAFPLGQALYGFLFDGAGGLSFLVVFLSAVFCFLISLMSRRALKQIEA</sequence>
<dbReference type="RefSeq" id="WP_066867171.1">
    <property type="nucleotide sequence ID" value="NZ_CABKVV010000014.1"/>
</dbReference>
<feature type="transmembrane region" description="Helical" evidence="7">
    <location>
        <begin position="228"/>
        <end position="250"/>
    </location>
</feature>
<protein>
    <submittedName>
        <fullName evidence="9">MFS transporter</fullName>
    </submittedName>
</protein>
<comment type="caution">
    <text evidence="9">The sequence shown here is derived from an EMBL/GenBank/DDBJ whole genome shotgun (WGS) entry which is preliminary data.</text>
</comment>
<keyword evidence="10" id="KW-1185">Reference proteome</keyword>
<evidence type="ECO:0000256" key="4">
    <source>
        <dbReference type="ARBA" id="ARBA00022692"/>
    </source>
</evidence>
<feature type="domain" description="Major facilitator superfamily (MFS) profile" evidence="8">
    <location>
        <begin position="13"/>
        <end position="410"/>
    </location>
</feature>
<feature type="transmembrane region" description="Helical" evidence="7">
    <location>
        <begin position="292"/>
        <end position="311"/>
    </location>
</feature>
<dbReference type="SUPFAM" id="SSF103473">
    <property type="entry name" value="MFS general substrate transporter"/>
    <property type="match status" value="1"/>
</dbReference>
<dbReference type="PROSITE" id="PS50850">
    <property type="entry name" value="MFS"/>
    <property type="match status" value="1"/>
</dbReference>
<dbReference type="InterPro" id="IPR036259">
    <property type="entry name" value="MFS_trans_sf"/>
</dbReference>
<dbReference type="InterPro" id="IPR020846">
    <property type="entry name" value="MFS_dom"/>
</dbReference>
<evidence type="ECO:0000256" key="1">
    <source>
        <dbReference type="ARBA" id="ARBA00004651"/>
    </source>
</evidence>
<keyword evidence="2" id="KW-0813">Transport</keyword>
<dbReference type="Pfam" id="PF07690">
    <property type="entry name" value="MFS_1"/>
    <property type="match status" value="1"/>
</dbReference>
<evidence type="ECO:0000256" key="7">
    <source>
        <dbReference type="SAM" id="Phobius"/>
    </source>
</evidence>
<keyword evidence="5 7" id="KW-1133">Transmembrane helix</keyword>
<gene>
    <name evidence="9" type="ORF">NE695_09285</name>
</gene>
<evidence type="ECO:0000259" key="8">
    <source>
        <dbReference type="PROSITE" id="PS50850"/>
    </source>
</evidence>
<keyword evidence="3" id="KW-1003">Cell membrane</keyword>
<dbReference type="PANTHER" id="PTHR43266:SF9">
    <property type="entry name" value="PERMEASE, MAJOR FACILITATOR SUPERFAMILY-RELATED"/>
    <property type="match status" value="1"/>
</dbReference>
<organism evidence="9 10">
    <name type="scientific">Neglectibacter timonensis</name>
    <dbReference type="NCBI Taxonomy" id="1776382"/>
    <lineage>
        <taxon>Bacteria</taxon>
        <taxon>Bacillati</taxon>
        <taxon>Bacillota</taxon>
        <taxon>Clostridia</taxon>
        <taxon>Eubacteriales</taxon>
        <taxon>Oscillospiraceae</taxon>
        <taxon>Neglectibacter</taxon>
    </lineage>
</organism>
<proteinExistence type="predicted"/>
<evidence type="ECO:0000256" key="6">
    <source>
        <dbReference type="ARBA" id="ARBA00023136"/>
    </source>
</evidence>
<dbReference type="Proteomes" id="UP001524473">
    <property type="component" value="Unassembled WGS sequence"/>
</dbReference>
<feature type="transmembrane region" description="Helical" evidence="7">
    <location>
        <begin position="382"/>
        <end position="403"/>
    </location>
</feature>
<dbReference type="PANTHER" id="PTHR43266">
    <property type="entry name" value="MACROLIDE-EFFLUX PROTEIN"/>
    <property type="match status" value="1"/>
</dbReference>
<keyword evidence="4 7" id="KW-0812">Transmembrane</keyword>
<accession>A0ABT1RZL7</accession>
<dbReference type="Gene3D" id="1.20.1250.20">
    <property type="entry name" value="MFS general substrate transporter like domains"/>
    <property type="match status" value="1"/>
</dbReference>